<evidence type="ECO:0000313" key="2">
    <source>
        <dbReference type="WBParaSite" id="PSAMB.scaffold2562size22547.g18242.t1"/>
    </source>
</evidence>
<dbReference type="WBParaSite" id="PSAMB.scaffold2562size22547.g18242.t1">
    <property type="protein sequence ID" value="PSAMB.scaffold2562size22547.g18242.t1"/>
    <property type="gene ID" value="PSAMB.scaffold2562size22547.g18242"/>
</dbReference>
<accession>A0A914VV09</accession>
<dbReference type="AlphaFoldDB" id="A0A914VV09"/>
<sequence length="25" mass="2850">MASLLHNMNLEVLKLPLGFIRVVQI</sequence>
<name>A0A914VV09_9BILA</name>
<proteinExistence type="predicted"/>
<dbReference type="Proteomes" id="UP000887566">
    <property type="component" value="Unplaced"/>
</dbReference>
<reference evidence="2" key="1">
    <citation type="submission" date="2022-11" db="UniProtKB">
        <authorList>
            <consortium name="WormBaseParasite"/>
        </authorList>
    </citation>
    <scope>IDENTIFICATION</scope>
</reference>
<protein>
    <submittedName>
        <fullName evidence="2">Uncharacterized protein</fullName>
    </submittedName>
</protein>
<evidence type="ECO:0000313" key="1">
    <source>
        <dbReference type="Proteomes" id="UP000887566"/>
    </source>
</evidence>
<keyword evidence="1" id="KW-1185">Reference proteome</keyword>
<organism evidence="1 2">
    <name type="scientific">Plectus sambesii</name>
    <dbReference type="NCBI Taxonomy" id="2011161"/>
    <lineage>
        <taxon>Eukaryota</taxon>
        <taxon>Metazoa</taxon>
        <taxon>Ecdysozoa</taxon>
        <taxon>Nematoda</taxon>
        <taxon>Chromadorea</taxon>
        <taxon>Plectida</taxon>
        <taxon>Plectina</taxon>
        <taxon>Plectoidea</taxon>
        <taxon>Plectidae</taxon>
        <taxon>Plectus</taxon>
    </lineage>
</organism>